<dbReference type="PANTHER" id="PTHR19211">
    <property type="entry name" value="ATP-BINDING TRANSPORT PROTEIN-RELATED"/>
    <property type="match status" value="1"/>
</dbReference>
<evidence type="ECO:0000256" key="1">
    <source>
        <dbReference type="ARBA" id="ARBA00022737"/>
    </source>
</evidence>
<accession>A0A0A6VXM8</accession>
<dbReference type="PANTHER" id="PTHR19211:SF14">
    <property type="entry name" value="ATP-BINDING CASSETTE SUB-FAMILY F MEMBER 1"/>
    <property type="match status" value="1"/>
</dbReference>
<dbReference type="AlphaFoldDB" id="A0A0A6VXM8"/>
<keyword evidence="6" id="KW-1185">Reference proteome</keyword>
<dbReference type="InterPro" id="IPR003593">
    <property type="entry name" value="AAA+_ATPase"/>
</dbReference>
<gene>
    <name evidence="5" type="ORF">GY22_01345</name>
</gene>
<dbReference type="PROSITE" id="PS50893">
    <property type="entry name" value="ABC_TRANSPORTER_2"/>
    <property type="match status" value="2"/>
</dbReference>
<dbReference type="FunFam" id="3.40.50.300:FF:000011">
    <property type="entry name" value="Putative ABC transporter ATP-binding component"/>
    <property type="match status" value="1"/>
</dbReference>
<keyword evidence="2" id="KW-0547">Nucleotide-binding</keyword>
<evidence type="ECO:0000256" key="2">
    <source>
        <dbReference type="ARBA" id="ARBA00022741"/>
    </source>
</evidence>
<sequence length="544" mass="58255">MSAVPVHRPAVPAGEHAQLTATGIRVVRGSRTVLDGLDLTITPATRLGVVGENGRGKTSLLEVLSGALLPDAGTVRRTGTLAVVDQELPVPPEGTVGDLLDLELAAEHTAVAQVEAAARALAADRPGAPEQYAQALAVAQALDAWDADRRVDLALQALHAVSDRSRVLGTLSVGQRYRVRLACLLGTVHDLLLLDEPTNHLDAAGLAHLGAALREFRGGVVLVSHDRRLLGQVVDTVLDLDPSRDGRPRWYGGGVAGWRAGRTAERSRWIHDHREQQAEHARLAGNLQRARSRLVDGWRPDKGTGKHTRATRAPGLVRSVHRRQEDLERHRVDVPEPPLELSVPELPALPGVELVRAEGVAVTGRLLRPVDVLLESGDRLVVAGPNGAGKSTLLQVLAGALAPDAGRRTAAPGARIGHLLQDGVRHGARSAQEVYEQELVRLVLADRLAEHEVVPLESLGLLAARDRGRPVAELSAGQRRRLELAVVLASRPHVLLLDEPTNHLSIALVDELTEALAATAAAVVLTTHDRQLLRDTKGWSRLTL</sequence>
<name>A0A0A6VXM8_KOCRO</name>
<dbReference type="InterPro" id="IPR027417">
    <property type="entry name" value="P-loop_NTPase"/>
</dbReference>
<keyword evidence="1" id="KW-0677">Repeat</keyword>
<dbReference type="OrthoDB" id="3239744at2"/>
<dbReference type="InterPro" id="IPR050611">
    <property type="entry name" value="ABCF"/>
</dbReference>
<feature type="domain" description="ABC transporter" evidence="4">
    <location>
        <begin position="349"/>
        <end position="544"/>
    </location>
</feature>
<evidence type="ECO:0000313" key="6">
    <source>
        <dbReference type="Proteomes" id="UP000030466"/>
    </source>
</evidence>
<proteinExistence type="predicted"/>
<dbReference type="InterPro" id="IPR003439">
    <property type="entry name" value="ABC_transporter-like_ATP-bd"/>
</dbReference>
<keyword evidence="3" id="KW-0067">ATP-binding</keyword>
<dbReference type="GO" id="GO:0016887">
    <property type="term" value="F:ATP hydrolysis activity"/>
    <property type="evidence" value="ECO:0007669"/>
    <property type="project" value="InterPro"/>
</dbReference>
<organism evidence="5 6">
    <name type="scientific">Kocuria rosea subsp. polaris</name>
    <dbReference type="NCBI Taxonomy" id="136273"/>
    <lineage>
        <taxon>Bacteria</taxon>
        <taxon>Bacillati</taxon>
        <taxon>Actinomycetota</taxon>
        <taxon>Actinomycetes</taxon>
        <taxon>Micrococcales</taxon>
        <taxon>Micrococcaceae</taxon>
        <taxon>Kocuria</taxon>
    </lineage>
</organism>
<feature type="domain" description="ABC transporter" evidence="4">
    <location>
        <begin position="19"/>
        <end position="270"/>
    </location>
</feature>
<protein>
    <submittedName>
        <fullName evidence="5">ABC transporter</fullName>
    </submittedName>
</protein>
<dbReference type="SUPFAM" id="SSF52540">
    <property type="entry name" value="P-loop containing nucleoside triphosphate hydrolases"/>
    <property type="match status" value="2"/>
</dbReference>
<reference evidence="5 6" key="1">
    <citation type="journal article" date="2003" name="Int. J. Syst. Evol. Microbiol.">
        <title>Kocuria polaris sp. nov., an orange-pigmented psychrophilic bacterium isolated from an Antarctic cyanobacterial mat sample.</title>
        <authorList>
            <person name="Reddy G.S."/>
            <person name="Prakash J.S."/>
            <person name="Prabahar V."/>
            <person name="Matsumoto G.I."/>
            <person name="Stackebrandt E."/>
            <person name="Shivaji S."/>
        </authorList>
    </citation>
    <scope>NUCLEOTIDE SEQUENCE [LARGE SCALE GENOMIC DNA]</scope>
    <source>
        <strain evidence="5 6">CMS 76or</strain>
    </source>
</reference>
<evidence type="ECO:0000256" key="3">
    <source>
        <dbReference type="ARBA" id="ARBA00022840"/>
    </source>
</evidence>
<dbReference type="Gene3D" id="3.40.50.300">
    <property type="entry name" value="P-loop containing nucleotide triphosphate hydrolases"/>
    <property type="match status" value="2"/>
</dbReference>
<dbReference type="Pfam" id="PF00005">
    <property type="entry name" value="ABC_tran"/>
    <property type="match status" value="2"/>
</dbReference>
<dbReference type="InterPro" id="IPR017871">
    <property type="entry name" value="ABC_transporter-like_CS"/>
</dbReference>
<dbReference type="PROSITE" id="PS00211">
    <property type="entry name" value="ABC_TRANSPORTER_1"/>
    <property type="match status" value="1"/>
</dbReference>
<evidence type="ECO:0000259" key="4">
    <source>
        <dbReference type="PROSITE" id="PS50893"/>
    </source>
</evidence>
<evidence type="ECO:0000313" key="5">
    <source>
        <dbReference type="EMBL" id="KHD99008.1"/>
    </source>
</evidence>
<dbReference type="EMBL" id="JSUH01000001">
    <property type="protein sequence ID" value="KHD99008.1"/>
    <property type="molecule type" value="Genomic_DNA"/>
</dbReference>
<dbReference type="RefSeq" id="WP_035923506.1">
    <property type="nucleotide sequence ID" value="NZ_JSUH01000001.1"/>
</dbReference>
<comment type="caution">
    <text evidence="5">The sequence shown here is derived from an EMBL/GenBank/DDBJ whole genome shotgun (WGS) entry which is preliminary data.</text>
</comment>
<dbReference type="SMART" id="SM00382">
    <property type="entry name" value="AAA"/>
    <property type="match status" value="2"/>
</dbReference>
<dbReference type="Proteomes" id="UP000030466">
    <property type="component" value="Unassembled WGS sequence"/>
</dbReference>
<dbReference type="GO" id="GO:0005524">
    <property type="term" value="F:ATP binding"/>
    <property type="evidence" value="ECO:0007669"/>
    <property type="project" value="UniProtKB-KW"/>
</dbReference>